<dbReference type="GO" id="GO:0006310">
    <property type="term" value="P:DNA recombination"/>
    <property type="evidence" value="ECO:0007669"/>
    <property type="project" value="UniProtKB-UniRule"/>
</dbReference>
<dbReference type="GO" id="GO:0043590">
    <property type="term" value="C:bacterial nucleoid"/>
    <property type="evidence" value="ECO:0007669"/>
    <property type="project" value="TreeGrafter"/>
</dbReference>
<keyword evidence="10" id="KW-1185">Reference proteome</keyword>
<dbReference type="GO" id="GO:0006302">
    <property type="term" value="P:double-strand break repair"/>
    <property type="evidence" value="ECO:0007669"/>
    <property type="project" value="TreeGrafter"/>
</dbReference>
<gene>
    <name evidence="7 9" type="primary">recO</name>
    <name evidence="9" type="ORF">H6X83_13990</name>
</gene>
<evidence type="ECO:0000256" key="2">
    <source>
        <dbReference type="ARBA" id="ARBA00021310"/>
    </source>
</evidence>
<dbReference type="Pfam" id="PF11967">
    <property type="entry name" value="RecO_N"/>
    <property type="match status" value="1"/>
</dbReference>
<dbReference type="Proteomes" id="UP000516046">
    <property type="component" value="Chromosome"/>
</dbReference>
<evidence type="ECO:0000256" key="5">
    <source>
        <dbReference type="ARBA" id="ARBA00023204"/>
    </source>
</evidence>
<dbReference type="PANTHER" id="PTHR33991:SF1">
    <property type="entry name" value="DNA REPAIR PROTEIN RECO"/>
    <property type="match status" value="1"/>
</dbReference>
<dbReference type="InterPro" id="IPR037278">
    <property type="entry name" value="ARFGAP/RecO"/>
</dbReference>
<comment type="similarity">
    <text evidence="1 7">Belongs to the RecO family.</text>
</comment>
<dbReference type="InterPro" id="IPR042242">
    <property type="entry name" value="RecO_C"/>
</dbReference>
<name>A0A7G9WH40_9FIRM</name>
<dbReference type="HAMAP" id="MF_00201">
    <property type="entry name" value="RecO"/>
    <property type="match status" value="1"/>
</dbReference>
<dbReference type="KEGG" id="caml:H6X83_13990"/>
<protein>
    <recommendedName>
        <fullName evidence="2 7">DNA repair protein RecO</fullName>
    </recommendedName>
    <alternativeName>
        <fullName evidence="6 7">Recombination protein O</fullName>
    </alternativeName>
</protein>
<dbReference type="RefSeq" id="WP_212507067.1">
    <property type="nucleotide sequence ID" value="NZ_CP060696.1"/>
</dbReference>
<sequence>MQIQTEGIVIRVAAVGESDRLVTVLTRDRGVVRAFARKSRAAKSRLVSATQLFCYTRILLFCGKDKYMIDEAQPLEVFFELRQDIARLALAQYFCELAGVLAPQEDGERAAEFLRLLLAAFRRLCRGGRPLPLVKAAVEMRMLSLAGYMPDLIGCAECRKYEDETMRFFPVQGNLLCPACCEKTGQHGGTVLHMGALTALRHTIYAELPKLFSFALGADGQRELSQAGERYLLAQLDRSFKTLDFYHSIPQEEASEANQKT</sequence>
<evidence type="ECO:0000256" key="7">
    <source>
        <dbReference type="HAMAP-Rule" id="MF_00201"/>
    </source>
</evidence>
<dbReference type="EMBL" id="CP060696">
    <property type="protein sequence ID" value="QNO18002.1"/>
    <property type="molecule type" value="Genomic_DNA"/>
</dbReference>
<keyword evidence="5 7" id="KW-0234">DNA repair</keyword>
<evidence type="ECO:0000256" key="4">
    <source>
        <dbReference type="ARBA" id="ARBA00023172"/>
    </source>
</evidence>
<dbReference type="SUPFAM" id="SSF57863">
    <property type="entry name" value="ArfGap/RecO-like zinc finger"/>
    <property type="match status" value="1"/>
</dbReference>
<dbReference type="Pfam" id="PF02565">
    <property type="entry name" value="RecO_C"/>
    <property type="match status" value="1"/>
</dbReference>
<feature type="domain" description="DNA replication/recombination mediator RecO N-terminal" evidence="8">
    <location>
        <begin position="1"/>
        <end position="77"/>
    </location>
</feature>
<keyword evidence="3 7" id="KW-0227">DNA damage</keyword>
<evidence type="ECO:0000313" key="9">
    <source>
        <dbReference type="EMBL" id="QNO18002.1"/>
    </source>
</evidence>
<dbReference type="NCBIfam" id="TIGR00613">
    <property type="entry name" value="reco"/>
    <property type="match status" value="1"/>
</dbReference>
<accession>A0A7G9WH40</accession>
<keyword evidence="4 7" id="KW-0233">DNA recombination</keyword>
<organism evidence="9 10">
    <name type="scientific">Caproicibacterium amylolyticum</name>
    <dbReference type="NCBI Taxonomy" id="2766537"/>
    <lineage>
        <taxon>Bacteria</taxon>
        <taxon>Bacillati</taxon>
        <taxon>Bacillota</taxon>
        <taxon>Clostridia</taxon>
        <taxon>Eubacteriales</taxon>
        <taxon>Oscillospiraceae</taxon>
        <taxon>Caproicibacterium</taxon>
    </lineage>
</organism>
<proteinExistence type="inferred from homology"/>
<dbReference type="InterPro" id="IPR012340">
    <property type="entry name" value="NA-bd_OB-fold"/>
</dbReference>
<comment type="function">
    <text evidence="7">Involved in DNA repair and RecF pathway recombination.</text>
</comment>
<reference evidence="9 10" key="1">
    <citation type="submission" date="2020-08" db="EMBL/GenBank/DDBJ databases">
        <authorList>
            <person name="Ren C."/>
            <person name="Gu Y."/>
            <person name="Xu Y."/>
        </authorList>
    </citation>
    <scope>NUCLEOTIDE SEQUENCE [LARGE SCALE GENOMIC DNA]</scope>
    <source>
        <strain evidence="9 10">LBM18003</strain>
    </source>
</reference>
<dbReference type="SUPFAM" id="SSF50249">
    <property type="entry name" value="Nucleic acid-binding proteins"/>
    <property type="match status" value="1"/>
</dbReference>
<dbReference type="InterPro" id="IPR022572">
    <property type="entry name" value="DNA_rep/recomb_RecO_N"/>
</dbReference>
<evidence type="ECO:0000256" key="1">
    <source>
        <dbReference type="ARBA" id="ARBA00007452"/>
    </source>
</evidence>
<dbReference type="InterPro" id="IPR003717">
    <property type="entry name" value="RecO"/>
</dbReference>
<dbReference type="PANTHER" id="PTHR33991">
    <property type="entry name" value="DNA REPAIR PROTEIN RECO"/>
    <property type="match status" value="1"/>
</dbReference>
<dbReference type="Gene3D" id="6.20.220.20">
    <property type="entry name" value="Recombination protein O, zinc-binding domain"/>
    <property type="match status" value="1"/>
</dbReference>
<dbReference type="Gene3D" id="2.40.50.140">
    <property type="entry name" value="Nucleic acid-binding proteins"/>
    <property type="match status" value="1"/>
</dbReference>
<evidence type="ECO:0000259" key="8">
    <source>
        <dbReference type="Pfam" id="PF11967"/>
    </source>
</evidence>
<evidence type="ECO:0000313" key="10">
    <source>
        <dbReference type="Proteomes" id="UP000516046"/>
    </source>
</evidence>
<dbReference type="AlphaFoldDB" id="A0A7G9WH40"/>
<evidence type="ECO:0000256" key="3">
    <source>
        <dbReference type="ARBA" id="ARBA00022763"/>
    </source>
</evidence>
<evidence type="ECO:0000256" key="6">
    <source>
        <dbReference type="ARBA" id="ARBA00033409"/>
    </source>
</evidence>
<dbReference type="Gene3D" id="1.20.1440.120">
    <property type="entry name" value="Recombination protein O, C-terminal domain"/>
    <property type="match status" value="1"/>
</dbReference>